<dbReference type="PANTHER" id="PTHR36920:SF1">
    <property type="entry name" value="OUTER MEMBRANE PROTEIN W"/>
    <property type="match status" value="1"/>
</dbReference>
<accession>A0ABU8VPD1</accession>
<evidence type="ECO:0000313" key="3">
    <source>
        <dbReference type="EMBL" id="MEJ8815512.1"/>
    </source>
</evidence>
<keyword evidence="2" id="KW-0732">Signal</keyword>
<comment type="subcellular location">
    <subcellularLocation>
        <location evidence="1">Cell outer membrane</location>
    </subcellularLocation>
</comment>
<dbReference type="EMBL" id="JBBKZU010000021">
    <property type="protein sequence ID" value="MEJ8815512.1"/>
    <property type="molecule type" value="Genomic_DNA"/>
</dbReference>
<evidence type="ECO:0000256" key="2">
    <source>
        <dbReference type="SAM" id="SignalP"/>
    </source>
</evidence>
<dbReference type="SUPFAM" id="SSF56925">
    <property type="entry name" value="OMPA-like"/>
    <property type="match status" value="1"/>
</dbReference>
<comment type="caution">
    <text evidence="3">The sequence shown here is derived from an EMBL/GenBank/DDBJ whole genome shotgun (WGS) entry which is preliminary data.</text>
</comment>
<keyword evidence="4" id="KW-1185">Reference proteome</keyword>
<name>A0ABU8VPD1_9BURK</name>
<reference evidence="3 4" key="1">
    <citation type="submission" date="2024-03" db="EMBL/GenBank/DDBJ databases">
        <title>Novel species of the genus Variovorax.</title>
        <authorList>
            <person name="Liu Q."/>
            <person name="Xin Y.-H."/>
        </authorList>
    </citation>
    <scope>NUCLEOTIDE SEQUENCE [LARGE SCALE GENOMIC DNA]</scope>
    <source>
        <strain evidence="3 4">KACC 18899</strain>
    </source>
</reference>
<dbReference type="InterPro" id="IPR011250">
    <property type="entry name" value="OMP/PagP_B-barrel"/>
</dbReference>
<organism evidence="3 4">
    <name type="scientific">Variovorax ureilyticus</name>
    <dbReference type="NCBI Taxonomy" id="1836198"/>
    <lineage>
        <taxon>Bacteria</taxon>
        <taxon>Pseudomonadati</taxon>
        <taxon>Pseudomonadota</taxon>
        <taxon>Betaproteobacteria</taxon>
        <taxon>Burkholderiales</taxon>
        <taxon>Comamonadaceae</taxon>
        <taxon>Variovorax</taxon>
    </lineage>
</organism>
<dbReference type="RefSeq" id="WP_340360718.1">
    <property type="nucleotide sequence ID" value="NZ_JBBKZU010000021.1"/>
</dbReference>
<evidence type="ECO:0000256" key="1">
    <source>
        <dbReference type="ARBA" id="ARBA00004442"/>
    </source>
</evidence>
<protein>
    <submittedName>
        <fullName evidence="3">OmpW family outer membrane protein</fullName>
    </submittedName>
</protein>
<dbReference type="Proteomes" id="UP001365846">
    <property type="component" value="Unassembled WGS sequence"/>
</dbReference>
<feature type="chain" id="PRO_5045294282" evidence="2">
    <location>
        <begin position="24"/>
        <end position="243"/>
    </location>
</feature>
<sequence>MNQRNAMILLVGSLMGLIKPALAQQAGAWQVGAGWVHVAPQDSSEPLTFTSPVVAQIPGSGGNVHSADTLGINITYFVTTHWAVDAAMGIPPKFKLTGTGSLESIGELGQARQWSPAILAKYYFNEGGDRFRPYVGFGLTYTWFTDVEVSTGLQSALALLVGRPPSTSAATAKLDSSFSPIVNLGFAYRLNERWGATFAVSYTPIKTKAYLTTVSAAGATVARAESSLKINPITPYLALAYSF</sequence>
<gene>
    <name evidence="3" type="ORF">WKW77_30920</name>
</gene>
<feature type="signal peptide" evidence="2">
    <location>
        <begin position="1"/>
        <end position="23"/>
    </location>
</feature>
<proteinExistence type="predicted"/>
<dbReference type="Gene3D" id="2.40.160.20">
    <property type="match status" value="1"/>
</dbReference>
<evidence type="ECO:0000313" key="4">
    <source>
        <dbReference type="Proteomes" id="UP001365846"/>
    </source>
</evidence>
<dbReference type="Pfam" id="PF03922">
    <property type="entry name" value="OmpW"/>
    <property type="match status" value="1"/>
</dbReference>
<dbReference type="PANTHER" id="PTHR36920">
    <property type="match status" value="1"/>
</dbReference>
<dbReference type="InterPro" id="IPR005618">
    <property type="entry name" value="OMPW"/>
</dbReference>